<dbReference type="STRING" id="1429867.A0A0G4PSQ2"/>
<proteinExistence type="predicted"/>
<evidence type="ECO:0000256" key="1">
    <source>
        <dbReference type="SAM" id="MobiDB-lite"/>
    </source>
</evidence>
<reference evidence="2 3" key="1">
    <citation type="journal article" date="2014" name="Nat. Commun.">
        <title>Multiple recent horizontal transfers of a large genomic region in cheese making fungi.</title>
        <authorList>
            <person name="Cheeseman K."/>
            <person name="Ropars J."/>
            <person name="Renault P."/>
            <person name="Dupont J."/>
            <person name="Gouzy J."/>
            <person name="Branca A."/>
            <person name="Abraham A.L."/>
            <person name="Ceppi M."/>
            <person name="Conseiller E."/>
            <person name="Debuchy R."/>
            <person name="Malagnac F."/>
            <person name="Goarin A."/>
            <person name="Silar P."/>
            <person name="Lacoste S."/>
            <person name="Sallet E."/>
            <person name="Bensimon A."/>
            <person name="Giraud T."/>
            <person name="Brygoo Y."/>
        </authorList>
    </citation>
    <scope>NUCLEOTIDE SEQUENCE [LARGE SCALE GENOMIC DNA]</scope>
    <source>
        <strain evidence="3">FM 013</strain>
    </source>
</reference>
<feature type="region of interest" description="Disordered" evidence="1">
    <location>
        <begin position="35"/>
        <end position="78"/>
    </location>
</feature>
<evidence type="ECO:0000313" key="2">
    <source>
        <dbReference type="EMBL" id="CRL29499.1"/>
    </source>
</evidence>
<evidence type="ECO:0000313" key="3">
    <source>
        <dbReference type="Proteomes" id="UP000053732"/>
    </source>
</evidence>
<organism evidence="2 3">
    <name type="scientific">Penicillium camemberti (strain FM 013)</name>
    <dbReference type="NCBI Taxonomy" id="1429867"/>
    <lineage>
        <taxon>Eukaryota</taxon>
        <taxon>Fungi</taxon>
        <taxon>Dikarya</taxon>
        <taxon>Ascomycota</taxon>
        <taxon>Pezizomycotina</taxon>
        <taxon>Eurotiomycetes</taxon>
        <taxon>Eurotiomycetidae</taxon>
        <taxon>Eurotiales</taxon>
        <taxon>Aspergillaceae</taxon>
        <taxon>Penicillium</taxon>
    </lineage>
</organism>
<name>A0A0G4PSQ2_PENC3</name>
<feature type="compositionally biased region" description="Basic residues" evidence="1">
    <location>
        <begin position="68"/>
        <end position="78"/>
    </location>
</feature>
<accession>A0A0G4PSQ2</accession>
<dbReference type="AlphaFoldDB" id="A0A0G4PSQ2"/>
<gene>
    <name evidence="2" type="ORF">PCAMFM013_S036g000083</name>
</gene>
<keyword evidence="3" id="KW-1185">Reference proteome</keyword>
<dbReference type="EMBL" id="HG793169">
    <property type="protein sequence ID" value="CRL29499.1"/>
    <property type="molecule type" value="Genomic_DNA"/>
</dbReference>
<sequence>MPSTKSYRSFVRRLYYYEFHRFGGAYRHETFIRGQPGSIQPTREMSHNPSFPSSLRNSTSQHGPRYMLIKRKRTRESV</sequence>
<dbReference type="Proteomes" id="UP000053732">
    <property type="component" value="Unassembled WGS sequence"/>
</dbReference>
<feature type="compositionally biased region" description="Polar residues" evidence="1">
    <location>
        <begin position="37"/>
        <end position="62"/>
    </location>
</feature>
<protein>
    <submittedName>
        <fullName evidence="2">Str. FM013</fullName>
    </submittedName>
</protein>